<evidence type="ECO:0000313" key="3">
    <source>
        <dbReference type="Proteomes" id="UP000244925"/>
    </source>
</evidence>
<keyword evidence="3" id="KW-1185">Reference proteome</keyword>
<evidence type="ECO:0000256" key="1">
    <source>
        <dbReference type="SAM" id="Phobius"/>
    </source>
</evidence>
<dbReference type="GeneID" id="93423214"/>
<feature type="transmembrane region" description="Helical" evidence="1">
    <location>
        <begin position="20"/>
        <end position="48"/>
    </location>
</feature>
<protein>
    <submittedName>
        <fullName evidence="2">Uncharacterized protein</fullName>
    </submittedName>
</protein>
<sequence length="74" mass="8253">MKATRKHKDFKSRQARQSSYLYRIITKAVKAVAIIIGAVIGIALWAVVRPILRGIGWLISILTAAGAIYWLMTL</sequence>
<keyword evidence="1" id="KW-1133">Transmembrane helix</keyword>
<organism evidence="2 3">
    <name type="scientific">Paramuribaculum intestinale</name>
    <dbReference type="NCBI Taxonomy" id="2094151"/>
    <lineage>
        <taxon>Bacteria</taxon>
        <taxon>Pseudomonadati</taxon>
        <taxon>Bacteroidota</taxon>
        <taxon>Bacteroidia</taxon>
        <taxon>Bacteroidales</taxon>
        <taxon>Muribaculaceae</taxon>
        <taxon>Paramuribaculum</taxon>
    </lineage>
</organism>
<comment type="caution">
    <text evidence="2">The sequence shown here is derived from an EMBL/GenBank/DDBJ whole genome shotgun (WGS) entry which is preliminary data.</text>
</comment>
<accession>A0A2V1IS62</accession>
<dbReference type="Proteomes" id="UP000244925">
    <property type="component" value="Unassembled WGS sequence"/>
</dbReference>
<keyword evidence="1" id="KW-0472">Membrane</keyword>
<dbReference type="AlphaFoldDB" id="A0A2V1IS62"/>
<proteinExistence type="predicted"/>
<evidence type="ECO:0000313" key="2">
    <source>
        <dbReference type="EMBL" id="PWB05771.1"/>
    </source>
</evidence>
<dbReference type="EMBL" id="PUBV01000059">
    <property type="protein sequence ID" value="PWB05771.1"/>
    <property type="molecule type" value="Genomic_DNA"/>
</dbReference>
<dbReference type="RefSeq" id="WP_107037036.1">
    <property type="nucleotide sequence ID" value="NZ_CP098825.1"/>
</dbReference>
<reference evidence="3" key="1">
    <citation type="submission" date="2018-02" db="EMBL/GenBank/DDBJ databases">
        <authorList>
            <person name="Clavel T."/>
            <person name="Strowig T."/>
        </authorList>
    </citation>
    <scope>NUCLEOTIDE SEQUENCE [LARGE SCALE GENOMIC DNA]</scope>
    <source>
        <strain evidence="3">DSM 100764</strain>
    </source>
</reference>
<feature type="transmembrane region" description="Helical" evidence="1">
    <location>
        <begin position="54"/>
        <end position="72"/>
    </location>
</feature>
<name>A0A2V1IS62_9BACT</name>
<keyword evidence="1" id="KW-0812">Transmembrane</keyword>
<gene>
    <name evidence="2" type="ORF">C5O25_12455</name>
</gene>